<evidence type="ECO:0000313" key="2">
    <source>
        <dbReference type="EMBL" id="MBW0517159.1"/>
    </source>
</evidence>
<accession>A0A9Q3E9E9</accession>
<evidence type="ECO:0000256" key="1">
    <source>
        <dbReference type="SAM" id="MobiDB-lite"/>
    </source>
</evidence>
<dbReference type="EMBL" id="AVOT02025732">
    <property type="protein sequence ID" value="MBW0517159.1"/>
    <property type="molecule type" value="Genomic_DNA"/>
</dbReference>
<keyword evidence="3" id="KW-1185">Reference proteome</keyword>
<reference evidence="2" key="1">
    <citation type="submission" date="2021-03" db="EMBL/GenBank/DDBJ databases">
        <title>Draft genome sequence of rust myrtle Austropuccinia psidii MF-1, a brazilian biotype.</title>
        <authorList>
            <person name="Quecine M.C."/>
            <person name="Pachon D.M.R."/>
            <person name="Bonatelli M.L."/>
            <person name="Correr F.H."/>
            <person name="Franceschini L.M."/>
            <person name="Leite T.F."/>
            <person name="Margarido G.R.A."/>
            <person name="Almeida C.A."/>
            <person name="Ferrarezi J.A."/>
            <person name="Labate C.A."/>
        </authorList>
    </citation>
    <scope>NUCLEOTIDE SEQUENCE</scope>
    <source>
        <strain evidence="2">MF-1</strain>
    </source>
</reference>
<comment type="caution">
    <text evidence="2">The sequence shown here is derived from an EMBL/GenBank/DDBJ whole genome shotgun (WGS) entry which is preliminary data.</text>
</comment>
<evidence type="ECO:0000313" key="3">
    <source>
        <dbReference type="Proteomes" id="UP000765509"/>
    </source>
</evidence>
<sequence length="161" mass="17566">MDLFVKEFAVPETPTPDGTSVTGYRQREVARWTNVGGPIPAGVREIYSSSHVLISRINKQGVMKRIRKISDSPTGPDSEGNDELDGEEVELIILLVSHSSSFSTTKPPVKKFHSHIISSTSKNFQPVLSSLPSSIPPPFPKPSTLRPALSLTVRPSPISQH</sequence>
<proteinExistence type="predicted"/>
<gene>
    <name evidence="2" type="ORF">O181_056874</name>
</gene>
<dbReference type="AlphaFoldDB" id="A0A9Q3E9E9"/>
<organism evidence="2 3">
    <name type="scientific">Austropuccinia psidii MF-1</name>
    <dbReference type="NCBI Taxonomy" id="1389203"/>
    <lineage>
        <taxon>Eukaryota</taxon>
        <taxon>Fungi</taxon>
        <taxon>Dikarya</taxon>
        <taxon>Basidiomycota</taxon>
        <taxon>Pucciniomycotina</taxon>
        <taxon>Pucciniomycetes</taxon>
        <taxon>Pucciniales</taxon>
        <taxon>Sphaerophragmiaceae</taxon>
        <taxon>Austropuccinia</taxon>
    </lineage>
</organism>
<dbReference type="Proteomes" id="UP000765509">
    <property type="component" value="Unassembled WGS sequence"/>
</dbReference>
<name>A0A9Q3E9E9_9BASI</name>
<protein>
    <submittedName>
        <fullName evidence="2">Uncharacterized protein</fullName>
    </submittedName>
</protein>
<feature type="region of interest" description="Disordered" evidence="1">
    <location>
        <begin position="135"/>
        <end position="161"/>
    </location>
</feature>